<name>A0ABQ9I5C0_9NEOP</name>
<reference evidence="1 2" key="1">
    <citation type="submission" date="2023-02" db="EMBL/GenBank/DDBJ databases">
        <title>LHISI_Scaffold_Assembly.</title>
        <authorList>
            <person name="Stuart O.P."/>
            <person name="Cleave R."/>
            <person name="Magrath M.J.L."/>
            <person name="Mikheyev A.S."/>
        </authorList>
    </citation>
    <scope>NUCLEOTIDE SEQUENCE [LARGE SCALE GENOMIC DNA]</scope>
    <source>
        <strain evidence="1">Daus_M_001</strain>
        <tissue evidence="1">Leg muscle</tissue>
    </source>
</reference>
<sequence length="143" mass="16410">MYAYTRQKAKSKYRNRIRLERASQKQSSDTYKTPYVPVKRCRELAHDSTMAIVMLRLRLLFSDWYATCPPSDESIVANRTREPLPGAANEQYENLPLHSDAAPFSTYFNLIGSQDLVVKSRINFSTQLALLSPIQHLIGSRDL</sequence>
<proteinExistence type="predicted"/>
<protein>
    <submittedName>
        <fullName evidence="1">Uncharacterized protein</fullName>
    </submittedName>
</protein>
<organism evidence="1 2">
    <name type="scientific">Dryococelus australis</name>
    <dbReference type="NCBI Taxonomy" id="614101"/>
    <lineage>
        <taxon>Eukaryota</taxon>
        <taxon>Metazoa</taxon>
        <taxon>Ecdysozoa</taxon>
        <taxon>Arthropoda</taxon>
        <taxon>Hexapoda</taxon>
        <taxon>Insecta</taxon>
        <taxon>Pterygota</taxon>
        <taxon>Neoptera</taxon>
        <taxon>Polyneoptera</taxon>
        <taxon>Phasmatodea</taxon>
        <taxon>Verophasmatodea</taxon>
        <taxon>Anareolatae</taxon>
        <taxon>Phasmatidae</taxon>
        <taxon>Eurycanthinae</taxon>
        <taxon>Dryococelus</taxon>
    </lineage>
</organism>
<dbReference type="EMBL" id="JARBHB010000002">
    <property type="protein sequence ID" value="KAJ8891444.1"/>
    <property type="molecule type" value="Genomic_DNA"/>
</dbReference>
<evidence type="ECO:0000313" key="2">
    <source>
        <dbReference type="Proteomes" id="UP001159363"/>
    </source>
</evidence>
<keyword evidence="2" id="KW-1185">Reference proteome</keyword>
<comment type="caution">
    <text evidence="1">The sequence shown here is derived from an EMBL/GenBank/DDBJ whole genome shotgun (WGS) entry which is preliminary data.</text>
</comment>
<evidence type="ECO:0000313" key="1">
    <source>
        <dbReference type="EMBL" id="KAJ8891444.1"/>
    </source>
</evidence>
<dbReference type="Proteomes" id="UP001159363">
    <property type="component" value="Chromosome 2"/>
</dbReference>
<gene>
    <name evidence="1" type="ORF">PR048_003972</name>
</gene>
<accession>A0ABQ9I5C0</accession>